<feature type="region of interest" description="Disordered" evidence="1">
    <location>
        <begin position="333"/>
        <end position="352"/>
    </location>
</feature>
<dbReference type="Pfam" id="PF04092">
    <property type="entry name" value="SAG"/>
    <property type="match status" value="2"/>
</dbReference>
<dbReference type="PRINTS" id="PR01801">
    <property type="entry name" value="SURFCEANTIGN"/>
</dbReference>
<feature type="domain" description="SRS" evidence="3">
    <location>
        <begin position="225"/>
        <end position="362"/>
    </location>
</feature>
<accession>A0A086JKC7</accession>
<dbReference type="Gene3D" id="2.60.40.1320">
    <property type="entry name" value="SRS domain"/>
    <property type="match status" value="2"/>
</dbReference>
<evidence type="ECO:0000313" key="5">
    <source>
        <dbReference type="Proteomes" id="UP000028837"/>
    </source>
</evidence>
<dbReference type="EMBL" id="AHZU02001412">
    <property type="protein sequence ID" value="KFG32595.1"/>
    <property type="molecule type" value="Genomic_DNA"/>
</dbReference>
<dbReference type="VEuPathDB" id="ToxoDB:TGDOM2_364450"/>
<dbReference type="Proteomes" id="UP000028837">
    <property type="component" value="Unassembled WGS sequence"/>
</dbReference>
<reference evidence="4 5" key="1">
    <citation type="submission" date="2014-02" db="EMBL/GenBank/DDBJ databases">
        <authorList>
            <person name="Sibley D."/>
            <person name="Venepally P."/>
            <person name="Karamycheva S."/>
            <person name="Hadjithomas M."/>
            <person name="Khan A."/>
            <person name="Brunk B."/>
            <person name="Roos D."/>
            <person name="Caler E."/>
            <person name="Lorenzi H."/>
        </authorList>
    </citation>
    <scope>NUCLEOTIDE SEQUENCE [LARGE SCALE GENOMIC DNA]</scope>
    <source>
        <strain evidence="4 5">GAB2-2007-GAL-DOM2</strain>
    </source>
</reference>
<organism evidence="4 5">
    <name type="scientific">Toxoplasma gondii GAB2-2007-GAL-DOM2</name>
    <dbReference type="NCBI Taxonomy" id="1130820"/>
    <lineage>
        <taxon>Eukaryota</taxon>
        <taxon>Sar</taxon>
        <taxon>Alveolata</taxon>
        <taxon>Apicomplexa</taxon>
        <taxon>Conoidasida</taxon>
        <taxon>Coccidia</taxon>
        <taxon>Eucoccidiorida</taxon>
        <taxon>Eimeriorina</taxon>
        <taxon>Sarcocystidae</taxon>
        <taxon>Toxoplasma</taxon>
    </lineage>
</organism>
<protein>
    <submittedName>
        <fullName evidence="4">SAG-related sequence protein SRS15A</fullName>
    </submittedName>
</protein>
<dbReference type="InterPro" id="IPR036755">
    <property type="entry name" value="SRS_dom_sf"/>
</dbReference>
<evidence type="ECO:0000256" key="2">
    <source>
        <dbReference type="SAM" id="SignalP"/>
    </source>
</evidence>
<evidence type="ECO:0000259" key="3">
    <source>
        <dbReference type="Pfam" id="PF04092"/>
    </source>
</evidence>
<feature type="domain" description="SRS" evidence="3">
    <location>
        <begin position="68"/>
        <end position="214"/>
    </location>
</feature>
<dbReference type="InterPro" id="IPR028352">
    <property type="entry name" value="Surface_antig_SAG1"/>
</dbReference>
<name>A0A086JKC7_TOXGO</name>
<feature type="chain" id="PRO_5001808185" evidence="2">
    <location>
        <begin position="38"/>
        <end position="392"/>
    </location>
</feature>
<evidence type="ECO:0000313" key="4">
    <source>
        <dbReference type="EMBL" id="KFG32595.1"/>
    </source>
</evidence>
<dbReference type="AlphaFoldDB" id="A0A086JKC7"/>
<proteinExistence type="predicted"/>
<dbReference type="InterPro" id="IPR007226">
    <property type="entry name" value="SRS_dom"/>
</dbReference>
<feature type="signal peptide" evidence="2">
    <location>
        <begin position="1"/>
        <end position="37"/>
    </location>
</feature>
<evidence type="ECO:0000256" key="1">
    <source>
        <dbReference type="SAM" id="MobiDB-lite"/>
    </source>
</evidence>
<keyword evidence="2" id="KW-0732">Signal</keyword>
<dbReference type="GO" id="GO:0016020">
    <property type="term" value="C:membrane"/>
    <property type="evidence" value="ECO:0007669"/>
    <property type="project" value="InterPro"/>
</dbReference>
<comment type="caution">
    <text evidence="4">The sequence shown here is derived from an EMBL/GenBank/DDBJ whole genome shotgun (WGS) entry which is preliminary data.</text>
</comment>
<sequence length="392" mass="41071">MARTMRNGRRCGGVRSKARKLIALCMGGVLLFSSGQAVANESREGFLRQNVEGDVSTPTMTGPEIAGQVATCTLSGAAAAGRGGSDANKTLTLSKDHLTATVKCSGGKNAVVPEKETNVCSVTGDTDKVADCKGKDSGSDGKQTTLRDLLGAANDIEWKKITGNENQGETRTLTLQESDLPLSDKVFFVGCDQKSPASPPESKTLSECKVIVNVKARTSSVDTNNVVTCAYGENSNPESLKVEVTTEKNSVTLRCGSEGSLNPPAYTTKYCDPRESASSCTQKDFADILPTIAESWWKKDTETNSVTLTIPVPDFSQSEQQFRLQCIHKANTEESSGAKGEDSDEVSQAPDNTSTCNVIVTVKAGSSASSAGQMVATVSGATALAGLLVGSL</sequence>
<gene>
    <name evidence="4" type="ORF">TGDOM2_364450</name>
</gene>
<dbReference type="SUPFAM" id="SSF74877">
    <property type="entry name" value="Major surface antigen p30, SAG1"/>
    <property type="match status" value="2"/>
</dbReference>